<proteinExistence type="predicted"/>
<feature type="non-terminal residue" evidence="1">
    <location>
        <position position="87"/>
    </location>
</feature>
<protein>
    <submittedName>
        <fullName evidence="1">Uncharacterized protein</fullName>
    </submittedName>
</protein>
<name>J9DYF7_WUCBA</name>
<dbReference type="GO" id="GO:1990112">
    <property type="term" value="C:RQC complex"/>
    <property type="evidence" value="ECO:0007669"/>
    <property type="project" value="TreeGrafter"/>
</dbReference>
<reference evidence="2" key="1">
    <citation type="submission" date="2012-08" db="EMBL/GenBank/DDBJ databases">
        <title>The Genome Sequence of Wuchereria bancrofti.</title>
        <authorList>
            <person name="Nutman T.B."/>
            <person name="Fink D.L."/>
            <person name="Russ C."/>
            <person name="Young S."/>
            <person name="Zeng Q."/>
            <person name="Koehrsen M."/>
            <person name="Alvarado L."/>
            <person name="Berlin A."/>
            <person name="Chapman S.B."/>
            <person name="Chen Z."/>
            <person name="Freedman E."/>
            <person name="Gellesch M."/>
            <person name="Goldberg J."/>
            <person name="Griggs A."/>
            <person name="Gujja S."/>
            <person name="Heilman E.R."/>
            <person name="Heiman D."/>
            <person name="Hepburn T."/>
            <person name="Howarth C."/>
            <person name="Jen D."/>
            <person name="Larson L."/>
            <person name="Lewis B."/>
            <person name="Mehta T."/>
            <person name="Park D."/>
            <person name="Pearson M."/>
            <person name="Roberts A."/>
            <person name="Saif S."/>
            <person name="Shea T."/>
            <person name="Shenoy N."/>
            <person name="Sisk P."/>
            <person name="Stolte C."/>
            <person name="Sykes S."/>
            <person name="Walk T."/>
            <person name="White J."/>
            <person name="Yandava C."/>
            <person name="Haas B."/>
            <person name="Henn M.R."/>
            <person name="Nusbaum C."/>
            <person name="Birren B."/>
        </authorList>
    </citation>
    <scope>NUCLEOTIDE SEQUENCE [LARGE SCALE GENOMIC DNA]</scope>
    <source>
        <strain evidence="2">NA</strain>
    </source>
</reference>
<accession>J9DYF7</accession>
<comment type="caution">
    <text evidence="1">The sequence shown here is derived from an EMBL/GenBank/DDBJ whole genome shotgun (WGS) entry which is preliminary data.</text>
</comment>
<gene>
    <name evidence="1" type="ORF">WUBG_14217</name>
</gene>
<evidence type="ECO:0000313" key="1">
    <source>
        <dbReference type="EMBL" id="EJW74876.1"/>
    </source>
</evidence>
<dbReference type="EMBL" id="ADBV01011460">
    <property type="protein sequence ID" value="EJW74876.1"/>
    <property type="molecule type" value="Genomic_DNA"/>
</dbReference>
<dbReference type="AlphaFoldDB" id="J9DYF7"/>
<dbReference type="Proteomes" id="UP000004810">
    <property type="component" value="Unassembled WGS sequence"/>
</dbReference>
<dbReference type="PANTHER" id="PTHR22684">
    <property type="entry name" value="NULP1-RELATED"/>
    <property type="match status" value="1"/>
</dbReference>
<organism evidence="1 2">
    <name type="scientific">Wuchereria bancrofti</name>
    <dbReference type="NCBI Taxonomy" id="6293"/>
    <lineage>
        <taxon>Eukaryota</taxon>
        <taxon>Metazoa</taxon>
        <taxon>Ecdysozoa</taxon>
        <taxon>Nematoda</taxon>
        <taxon>Chromadorea</taxon>
        <taxon>Rhabditida</taxon>
        <taxon>Spirurina</taxon>
        <taxon>Spiruromorpha</taxon>
        <taxon>Filarioidea</taxon>
        <taxon>Onchocercidae</taxon>
        <taxon>Wuchereria</taxon>
    </lineage>
</organism>
<dbReference type="InterPro" id="IPR006994">
    <property type="entry name" value="TCF25/Rqc1"/>
</dbReference>
<evidence type="ECO:0000313" key="2">
    <source>
        <dbReference type="Proteomes" id="UP000004810"/>
    </source>
</evidence>
<sequence>MLNVENELRSILGRRSTDALQRGRMIFGKIVKKKPTWPEIKNVGLSMELDRTEDNILWFRFSHHTYYRELQQSFWIASESLNHNFIS</sequence>
<dbReference type="PANTHER" id="PTHR22684:SF0">
    <property type="entry name" value="RIBOSOME QUALITY CONTROL COMPLEX SUBUNIT TCF25"/>
    <property type="match status" value="1"/>
</dbReference>